<accession>A0AAE0BD47</accession>
<protein>
    <submittedName>
        <fullName evidence="1">Uncharacterized protein</fullName>
    </submittedName>
</protein>
<proteinExistence type="predicted"/>
<gene>
    <name evidence="1" type="ORF">CYMTET_56217</name>
</gene>
<reference evidence="1 2" key="1">
    <citation type="journal article" date="2015" name="Genome Biol. Evol.">
        <title>Comparative Genomics of a Bacterivorous Green Alga Reveals Evolutionary Causalities and Consequences of Phago-Mixotrophic Mode of Nutrition.</title>
        <authorList>
            <person name="Burns J.A."/>
            <person name="Paasch A."/>
            <person name="Narechania A."/>
            <person name="Kim E."/>
        </authorList>
    </citation>
    <scope>NUCLEOTIDE SEQUENCE [LARGE SCALE GENOMIC DNA]</scope>
    <source>
        <strain evidence="1 2">PLY_AMNH</strain>
    </source>
</reference>
<name>A0AAE0BD47_9CHLO</name>
<comment type="caution">
    <text evidence="1">The sequence shown here is derived from an EMBL/GenBank/DDBJ whole genome shotgun (WGS) entry which is preliminary data.</text>
</comment>
<organism evidence="1 2">
    <name type="scientific">Cymbomonas tetramitiformis</name>
    <dbReference type="NCBI Taxonomy" id="36881"/>
    <lineage>
        <taxon>Eukaryota</taxon>
        <taxon>Viridiplantae</taxon>
        <taxon>Chlorophyta</taxon>
        <taxon>Pyramimonadophyceae</taxon>
        <taxon>Pyramimonadales</taxon>
        <taxon>Pyramimonadaceae</taxon>
        <taxon>Cymbomonas</taxon>
    </lineage>
</organism>
<evidence type="ECO:0000313" key="2">
    <source>
        <dbReference type="Proteomes" id="UP001190700"/>
    </source>
</evidence>
<sequence>MLGDRITSEIAAQELFSSSPSFREYDREFTKLIEDIPSTSKIVDEFPRTTSAPPYLGEARGAYAATLEHYASIGLDPSALTGIPEQVPVPPLKDIRLDEHYNEFYRTYSGTRKLPPPLENRQLYNELLPNGLHGLQHRQPAPQHGHVPVPNHVNQPSNLYNHLVGQQRAQQSQGSQLGQMDAAVAAEILQNHLQTANSVQRMQQAQNIVSMPGNGPVANVGYGAGVPPEHGLRQVPGMGMQSMQPGMLPDGLQSGMPGSGGPQRDPAWNGNPASRVQHMQYPDNFNGMQGGQGQQVSVESVAAALQVLGSSPLPVHRTHAPFSPCLLMAQVCGSPRGLFFSL</sequence>
<dbReference type="AlphaFoldDB" id="A0AAE0BD47"/>
<keyword evidence="2" id="KW-1185">Reference proteome</keyword>
<dbReference type="Proteomes" id="UP001190700">
    <property type="component" value="Unassembled WGS sequence"/>
</dbReference>
<evidence type="ECO:0000313" key="1">
    <source>
        <dbReference type="EMBL" id="KAK3233494.1"/>
    </source>
</evidence>
<dbReference type="EMBL" id="LGRX02035696">
    <property type="protein sequence ID" value="KAK3233494.1"/>
    <property type="molecule type" value="Genomic_DNA"/>
</dbReference>